<evidence type="ECO:0000313" key="9">
    <source>
        <dbReference type="Proteomes" id="UP001569154"/>
    </source>
</evidence>
<accession>A0ABV4KW96</accession>
<proteinExistence type="predicted"/>
<feature type="domain" description="Polysaccharide chain length determinant N-terminal" evidence="7">
    <location>
        <begin position="21"/>
        <end position="75"/>
    </location>
</feature>
<dbReference type="SUPFAM" id="SSF160355">
    <property type="entry name" value="Bacterial polysaccharide co-polymerase-like"/>
    <property type="match status" value="1"/>
</dbReference>
<protein>
    <submittedName>
        <fullName evidence="8">LPS O-antigen chain length determinant protein WzzB</fullName>
    </submittedName>
</protein>
<evidence type="ECO:0000256" key="2">
    <source>
        <dbReference type="ARBA" id="ARBA00022475"/>
    </source>
</evidence>
<evidence type="ECO:0000256" key="3">
    <source>
        <dbReference type="ARBA" id="ARBA00022692"/>
    </source>
</evidence>
<sequence length="383" mass="44107">MTSRTKPELKNKIPNISQDDAIDLRGLVKAFWKGKFTIITCTFLFSLASVFYALYVQQWWTAKAVITTPKVAEVAIFSQTVKRYQPAFDTKESNSASQLIMAFQSYQSEETENSGLELDNLIERESLFNRFVQTFNATNNKRKFLKQSNVFSQWLLAKDIHVEESHEYRIALNEWLKKINAIVEDEKKENVVTLSAESFTKESSLHLINNYIEFTNEKVTTDLIQDLRSILKIKNHELSQRLESRKELIARKLKSEIAKTERALQISNAAQLRKPIENLNKKEIFSIDLGADAISEKLNVLKSLEDLSILDSNIEEIKNRLNLLQREVPKIESFKVFSYLGIAELPLNRDKPKRAVIVMLGTLIGCMLGMIIVLFRLALRKGW</sequence>
<keyword evidence="2" id="KW-1003">Cell membrane</keyword>
<keyword evidence="9" id="KW-1185">Reference proteome</keyword>
<evidence type="ECO:0000256" key="6">
    <source>
        <dbReference type="SAM" id="Phobius"/>
    </source>
</evidence>
<keyword evidence="5 6" id="KW-0472">Membrane</keyword>
<organism evidence="8 9">
    <name type="scientific">Enterovibrio norvegicus</name>
    <dbReference type="NCBI Taxonomy" id="188144"/>
    <lineage>
        <taxon>Bacteria</taxon>
        <taxon>Pseudomonadati</taxon>
        <taxon>Pseudomonadota</taxon>
        <taxon>Gammaproteobacteria</taxon>
        <taxon>Vibrionales</taxon>
        <taxon>Vibrionaceae</taxon>
        <taxon>Enterovibrio</taxon>
    </lineage>
</organism>
<dbReference type="Gene3D" id="3.30.1890.10">
    <property type="entry name" value="FepE-like"/>
    <property type="match status" value="1"/>
</dbReference>
<evidence type="ECO:0000256" key="1">
    <source>
        <dbReference type="ARBA" id="ARBA00004651"/>
    </source>
</evidence>
<reference evidence="8 9" key="1">
    <citation type="submission" date="2024-06" db="EMBL/GenBank/DDBJ databases">
        <authorList>
            <person name="Steensen K."/>
            <person name="Seneca J."/>
            <person name="Bartlau N."/>
            <person name="Yu A.X."/>
            <person name="Polz M.F."/>
        </authorList>
    </citation>
    <scope>NUCLEOTIDE SEQUENCE [LARGE SCALE GENOMIC DNA]</scope>
    <source>
        <strain evidence="8 9">1F260</strain>
    </source>
</reference>
<feature type="transmembrane region" description="Helical" evidence="6">
    <location>
        <begin position="355"/>
        <end position="379"/>
    </location>
</feature>
<gene>
    <name evidence="8" type="ORF">ACED35_01455</name>
</gene>
<evidence type="ECO:0000259" key="7">
    <source>
        <dbReference type="Pfam" id="PF02706"/>
    </source>
</evidence>
<comment type="subcellular location">
    <subcellularLocation>
        <location evidence="1">Cell membrane</location>
        <topology evidence="1">Multi-pass membrane protein</topology>
    </subcellularLocation>
</comment>
<dbReference type="Proteomes" id="UP001569154">
    <property type="component" value="Unassembled WGS sequence"/>
</dbReference>
<evidence type="ECO:0000313" key="8">
    <source>
        <dbReference type="EMBL" id="MEZ8079757.1"/>
    </source>
</evidence>
<keyword evidence="3 6" id="KW-0812">Transmembrane</keyword>
<dbReference type="InterPro" id="IPR050445">
    <property type="entry name" value="Bact_polysacc_biosynth/exp"/>
</dbReference>
<keyword evidence="4 6" id="KW-1133">Transmembrane helix</keyword>
<name>A0ABV4KW96_9GAMM</name>
<comment type="caution">
    <text evidence="8">The sequence shown here is derived from an EMBL/GenBank/DDBJ whole genome shotgun (WGS) entry which is preliminary data.</text>
</comment>
<evidence type="ECO:0000256" key="4">
    <source>
        <dbReference type="ARBA" id="ARBA00022989"/>
    </source>
</evidence>
<dbReference type="InterPro" id="IPR003856">
    <property type="entry name" value="LPS_length_determ_N"/>
</dbReference>
<feature type="transmembrane region" description="Helical" evidence="6">
    <location>
        <begin position="36"/>
        <end position="55"/>
    </location>
</feature>
<dbReference type="RefSeq" id="WP_017014174.1">
    <property type="nucleotide sequence ID" value="NZ_AJYG02000047.1"/>
</dbReference>
<dbReference type="EMBL" id="JBGONM010000002">
    <property type="protein sequence ID" value="MEZ8079757.1"/>
    <property type="molecule type" value="Genomic_DNA"/>
</dbReference>
<dbReference type="Pfam" id="PF02706">
    <property type="entry name" value="Wzz"/>
    <property type="match status" value="1"/>
</dbReference>
<dbReference type="PANTHER" id="PTHR32309:SF13">
    <property type="entry name" value="FERRIC ENTEROBACTIN TRANSPORT PROTEIN FEPE"/>
    <property type="match status" value="1"/>
</dbReference>
<dbReference type="PANTHER" id="PTHR32309">
    <property type="entry name" value="TYROSINE-PROTEIN KINASE"/>
    <property type="match status" value="1"/>
</dbReference>
<evidence type="ECO:0000256" key="5">
    <source>
        <dbReference type="ARBA" id="ARBA00023136"/>
    </source>
</evidence>